<sequence length="1070" mass="114498">MRRNTRRLLAAISAATMAVGGTVIAAMATATPQAARAAASPTASLPAVTVRPDPSYQGQPFEGWGTSLVWFANVTGGYPDEVREKLAEMLFGSDGLNLNIARYNVGGGNAPDVPDYLRPGGAVPGWWRAPAGTTRNDKDWWDPENPDHWNWNADQNQRWWINRIKNDVSHWEAFSNSPPYFQTVSGYVSGGFNATDDQLRTESIDDFNTYLVRVVEEVERAHGIKIDTLDPFNEPNTNYWSTRLNAAGEPIGGRQEGAHIGPELQQQVIRSLAQRLQSAETDAVISAMDETNPGLFATNWNSYPDDVRAKVSQLNVHTYGTGQRATVRDIAKGDNKPLWMSEVDGSWGNGQNFVSMAPGLGIAQRMVDDLRELEPTAWVFWQPVEDYNNMKPGGESPEGANWGSIQIPFDCTAQDTLATCPIYTNTKFHTARNFTHFIRPGDRLVKVNDTNSVAAISTKGAKVVYVNSGTAPRSVTIDLSAFGTVSPDATATPVITSAGNALKHGEPVAVNRKSRTVTVQVPAESVSTFLIDGVSGVAKDAPLIQDGHVYRIEGVQSGKSLTPASTTAGAVIRTTDPTSAAQLWRVTELSGGDSNRARYSITTAAGDRQAAVQNGALTLVEPQLEPDRNRQWILSTTGNGTYTFVNVGSGRVLDVGGSATNDGASVSVWLANSADNQRWKVIDETVQDVQKAEVFTTPRTVPTMPTTVVPEYRDGPRGTLPVTWEMPADQDWSKPKTVNVAGVAIDPRGRQYPAKAVVTVDNLVSTQPARAKTYVGGQPDLPAQVTAVGSLGGTVARPVTWETPAADAFDHTGVVTLSGQADAGDGRALPATVRVQVTEPAEENATLAAGTSITATYTEPGYSTAGLRNGDLTDKAWSNWKPGTKNTSDAITITLPKPRTVSHVATAFYRDGSWESYAQSLKIQARNAQGAWVDVSGSVTVPLGGATAPVVDVPVTVTTTDAVRVVLTARTDTHMTISEIQVFAYGPGTSSDARAETIAVNGTEVPGFDPDTTSYQLPVQGTLPQVTAVAADPYATVAVDQADTHDDTATVSVASEDGSQSRTYRIELQR</sequence>
<dbReference type="SUPFAM" id="SSF50370">
    <property type="entry name" value="Ricin B-like lectins"/>
    <property type="match status" value="1"/>
</dbReference>
<dbReference type="EMBL" id="SHLD01000001">
    <property type="protein sequence ID" value="RZU74365.1"/>
    <property type="molecule type" value="Genomic_DNA"/>
</dbReference>
<keyword evidence="4" id="KW-1185">Reference proteome</keyword>
<dbReference type="CDD" id="cd00161">
    <property type="entry name" value="beta-trefoil_Ricin-like"/>
    <property type="match status" value="1"/>
</dbReference>
<dbReference type="PROSITE" id="PS50231">
    <property type="entry name" value="RICIN_B_LECTIN"/>
    <property type="match status" value="1"/>
</dbReference>
<dbReference type="Pfam" id="PF00754">
    <property type="entry name" value="F5_F8_type_C"/>
    <property type="match status" value="1"/>
</dbReference>
<protein>
    <submittedName>
        <fullName evidence="3">O-glycosyl hydrolase</fullName>
    </submittedName>
</protein>
<evidence type="ECO:0000313" key="4">
    <source>
        <dbReference type="Proteomes" id="UP000294114"/>
    </source>
</evidence>
<gene>
    <name evidence="3" type="ORF">EV384_2822</name>
</gene>
<comment type="caution">
    <text evidence="3">The sequence shown here is derived from an EMBL/GenBank/DDBJ whole genome shotgun (WGS) entry which is preliminary data.</text>
</comment>
<dbReference type="InterPro" id="IPR000421">
    <property type="entry name" value="FA58C"/>
</dbReference>
<dbReference type="Gene3D" id="2.80.10.50">
    <property type="match status" value="1"/>
</dbReference>
<dbReference type="InterPro" id="IPR035992">
    <property type="entry name" value="Ricin_B-like_lectins"/>
</dbReference>
<reference evidence="3 4" key="1">
    <citation type="submission" date="2019-02" db="EMBL/GenBank/DDBJ databases">
        <title>Sequencing the genomes of 1000 actinobacteria strains.</title>
        <authorList>
            <person name="Klenk H.-P."/>
        </authorList>
    </citation>
    <scope>NUCLEOTIDE SEQUENCE [LARGE SCALE GENOMIC DNA]</scope>
    <source>
        <strain evidence="3 4">DSM 45612</strain>
    </source>
</reference>
<dbReference type="Proteomes" id="UP000294114">
    <property type="component" value="Unassembled WGS sequence"/>
</dbReference>
<feature type="domain" description="F5/8 type C" evidence="2">
    <location>
        <begin position="835"/>
        <end position="985"/>
    </location>
</feature>
<dbReference type="Pfam" id="PF14587">
    <property type="entry name" value="Glyco_hydr_30_2"/>
    <property type="match status" value="1"/>
</dbReference>
<dbReference type="Gene3D" id="2.60.120.260">
    <property type="entry name" value="Galactose-binding domain-like"/>
    <property type="match status" value="1"/>
</dbReference>
<proteinExistence type="predicted"/>
<dbReference type="SUPFAM" id="SSF49785">
    <property type="entry name" value="Galactose-binding domain-like"/>
    <property type="match status" value="1"/>
</dbReference>
<feature type="signal peptide" evidence="1">
    <location>
        <begin position="1"/>
        <end position="25"/>
    </location>
</feature>
<dbReference type="InterPro" id="IPR008979">
    <property type="entry name" value="Galactose-bd-like_sf"/>
</dbReference>
<dbReference type="Pfam" id="PF07532">
    <property type="entry name" value="Big_4"/>
    <property type="match status" value="2"/>
</dbReference>
<dbReference type="InterPro" id="IPR039514">
    <property type="entry name" value="6GAL-like"/>
</dbReference>
<keyword evidence="1" id="KW-0732">Signal</keyword>
<organism evidence="3 4">
    <name type="scientific">Micromonospora kangleipakensis</name>
    <dbReference type="NCBI Taxonomy" id="1077942"/>
    <lineage>
        <taxon>Bacteria</taxon>
        <taxon>Bacillati</taxon>
        <taxon>Actinomycetota</taxon>
        <taxon>Actinomycetes</taxon>
        <taxon>Micromonosporales</taxon>
        <taxon>Micromonosporaceae</taxon>
        <taxon>Micromonospora</taxon>
    </lineage>
</organism>
<dbReference type="InterPro" id="IPR000772">
    <property type="entry name" value="Ricin_B_lectin"/>
</dbReference>
<dbReference type="GO" id="GO:0004553">
    <property type="term" value="F:hydrolase activity, hydrolyzing O-glycosyl compounds"/>
    <property type="evidence" value="ECO:0007669"/>
    <property type="project" value="InterPro"/>
</dbReference>
<evidence type="ECO:0000313" key="3">
    <source>
        <dbReference type="EMBL" id="RZU74365.1"/>
    </source>
</evidence>
<keyword evidence="3" id="KW-0378">Hydrolase</keyword>
<evidence type="ECO:0000256" key="1">
    <source>
        <dbReference type="SAM" id="SignalP"/>
    </source>
</evidence>
<dbReference type="PANTHER" id="PTHR42767:SF1">
    <property type="entry name" value="ENDO-BETA-1,6-GALACTANASE-LIKE DOMAIN-CONTAINING PROTEIN"/>
    <property type="match status" value="1"/>
</dbReference>
<evidence type="ECO:0000259" key="2">
    <source>
        <dbReference type="PROSITE" id="PS50022"/>
    </source>
</evidence>
<dbReference type="InterPro" id="IPR039743">
    <property type="entry name" value="6GAL/EXGAL"/>
</dbReference>
<dbReference type="Gene3D" id="3.20.20.80">
    <property type="entry name" value="Glycosidases"/>
    <property type="match status" value="1"/>
</dbReference>
<dbReference type="PROSITE" id="PS50022">
    <property type="entry name" value="FA58C_3"/>
    <property type="match status" value="1"/>
</dbReference>
<dbReference type="RefSeq" id="WP_207232315.1">
    <property type="nucleotide sequence ID" value="NZ_SHLD01000001.1"/>
</dbReference>
<dbReference type="SUPFAM" id="SSF51445">
    <property type="entry name" value="(Trans)glycosidases"/>
    <property type="match status" value="1"/>
</dbReference>
<accession>A0A4Q8BAX9</accession>
<dbReference type="Pfam" id="PF14200">
    <property type="entry name" value="RicinB_lectin_2"/>
    <property type="match status" value="1"/>
</dbReference>
<dbReference type="AlphaFoldDB" id="A0A4Q8BAX9"/>
<dbReference type="PANTHER" id="PTHR42767">
    <property type="entry name" value="ENDO-BETA-1,6-GALACTANASE"/>
    <property type="match status" value="1"/>
</dbReference>
<dbReference type="Gene3D" id="2.60.40.1180">
    <property type="entry name" value="Golgi alpha-mannosidase II"/>
    <property type="match status" value="1"/>
</dbReference>
<dbReference type="InterPro" id="IPR011081">
    <property type="entry name" value="Big_4"/>
</dbReference>
<dbReference type="InterPro" id="IPR017853">
    <property type="entry name" value="GH"/>
</dbReference>
<dbReference type="InterPro" id="IPR013780">
    <property type="entry name" value="Glyco_hydro_b"/>
</dbReference>
<name>A0A4Q8BAX9_9ACTN</name>
<feature type="chain" id="PRO_5039665296" evidence="1">
    <location>
        <begin position="26"/>
        <end position="1070"/>
    </location>
</feature>